<accession>A0A2S8FSH9</accession>
<dbReference type="InterPro" id="IPR036249">
    <property type="entry name" value="Thioredoxin-like_sf"/>
</dbReference>
<dbReference type="GO" id="GO:0016702">
    <property type="term" value="F:oxidoreductase activity, acting on single donors with incorporation of molecular oxygen, incorporation of two atoms of oxygen"/>
    <property type="evidence" value="ECO:0007669"/>
    <property type="project" value="InterPro"/>
</dbReference>
<keyword evidence="1" id="KW-0472">Membrane</keyword>
<dbReference type="RefSeq" id="WP_105354975.1">
    <property type="nucleotide sequence ID" value="NZ_PUIB01000016.1"/>
</dbReference>
<feature type="transmembrane region" description="Helical" evidence="1">
    <location>
        <begin position="49"/>
        <end position="70"/>
    </location>
</feature>
<keyword evidence="1" id="KW-1133">Transmembrane helix</keyword>
<evidence type="ECO:0000259" key="2">
    <source>
        <dbReference type="PROSITE" id="PS51352"/>
    </source>
</evidence>
<dbReference type="SUPFAM" id="SSF52833">
    <property type="entry name" value="Thioredoxin-like"/>
    <property type="match status" value="1"/>
</dbReference>
<evidence type="ECO:0000313" key="4">
    <source>
        <dbReference type="Proteomes" id="UP000239388"/>
    </source>
</evidence>
<dbReference type="CDD" id="cd02966">
    <property type="entry name" value="TlpA_like_family"/>
    <property type="match status" value="1"/>
</dbReference>
<reference evidence="3 4" key="1">
    <citation type="submission" date="2018-02" db="EMBL/GenBank/DDBJ databases">
        <title>Comparative genomes isolates from brazilian mangrove.</title>
        <authorList>
            <person name="Araujo J.E."/>
            <person name="Taketani R.G."/>
            <person name="Silva M.C.P."/>
            <person name="Loureco M.V."/>
            <person name="Andreote F.D."/>
        </authorList>
    </citation>
    <scope>NUCLEOTIDE SEQUENCE [LARGE SCALE GENOMIC DNA]</scope>
    <source>
        <strain evidence="3 4">NAP PRIS-MGV</strain>
    </source>
</reference>
<dbReference type="InterPro" id="IPR008756">
    <property type="entry name" value="Peptidase_M56"/>
</dbReference>
<dbReference type="InterPro" id="IPR008969">
    <property type="entry name" value="CarboxyPept-like_regulatory"/>
</dbReference>
<dbReference type="InterPro" id="IPR013766">
    <property type="entry name" value="Thioredoxin_domain"/>
</dbReference>
<dbReference type="PANTHER" id="PTHR34978:SF3">
    <property type="entry name" value="SLR0241 PROTEIN"/>
    <property type="match status" value="1"/>
</dbReference>
<dbReference type="Gene3D" id="2.60.130.10">
    <property type="entry name" value="Aromatic compound dioxygenase"/>
    <property type="match status" value="1"/>
</dbReference>
<dbReference type="InterPro" id="IPR052173">
    <property type="entry name" value="Beta-lactam_resp_regulator"/>
</dbReference>
<dbReference type="Pfam" id="PF00578">
    <property type="entry name" value="AhpC-TSA"/>
    <property type="match status" value="1"/>
</dbReference>
<dbReference type="Pfam" id="PF05569">
    <property type="entry name" value="Peptidase_M56"/>
    <property type="match status" value="1"/>
</dbReference>
<dbReference type="InterPro" id="IPR015889">
    <property type="entry name" value="Intradiol_dOase_core"/>
</dbReference>
<feature type="transmembrane region" description="Helical" evidence="1">
    <location>
        <begin position="333"/>
        <end position="356"/>
    </location>
</feature>
<sequence length="1371" mass="152146">MMIANLLSTDDLARIGAALCHFLWQGAALGLLAALASLTLRRSTPQTRYAVFICLFFLAPCFLLATYVWLQPTAAPLSAQALVAKSPSPPTTPIAAPVLPAIEQPPIAMSPQTMEPPAVASPENNFETALSLLALLWGIGVALLSLRLVGGYWRLCRDARRHATPLAPTWLQIAERLAAAMQVRRKIVWLQSAVVESPLTFGWLRPIVVTPSALLTGLTVAEVECLLAHELAHIRRHDFLVNLLQSAVETLLFYHPAIWWISRQIRFEREQICDEIAIAAVGDRVTYGKALLSVASAAPVEALALAAGDSDLKRRIQRIFGITPSPVLGKAKLLGAIGSGLLILIGFSCAVIWNAAPTAAEDSIPPVEFFVERASLRLQPIAGRVLDEQGKPVADVPVVLRSNRWNRVEGVISGQQGDIAATRTNADGRYRFDDVPFDLGPPHQHIRLAYLPLDVAVIDQSHAVGWRHLQGDQSHLSADITLTPPATLTGRVVDPQGQPVAGAQVSVMYCMSLRHITQADLEDGRWPKYTDRDFINFRDSRIMPQATTDADGRFRLTGLPPQRGFGLQIRHADYLDDFAFAATVAQLDKRDRDLMKRNVQTGDVRVELKQGRKLTLQVVADDTGEPIQAVEYYAYDLPGAPPIQFTNQQGQMVRNIPSNWSHIPFALYPPSGVDYLPTSGVAHFEEDQQQLKITVRLKKGAVIAGKAIDETTQRGIAGLPLQIFGTLATPDTPPRRFVETDEMGNFRAVVPPGKATASLSLGYRQWKFQLAPDQRPPTWEVSLANPIKDAVLQLKPAPTIDGVVYAPDGQPLANVVINYQIPFGTNSDGLRGYIPQQILADDQGRFSLVGLENVWKQDWVEKIPVEFRDRRSNQRRVISLDESAWQTPLQVHMQSQAIVTGRLIDADLKRPVRKGPVDCYYLVPPADGDGPAIRHHVSFIPDQFGRFRLELDHEGQCESLLPPSKDYQERMLPGDAAQRTLSFDKPLELGDILIAPVGKPNEREITKFVMPPFDPTLGQAEFDRLAQQFAVDHAAYEQERAATQSRRRQQLLDEQADPTPEYLFAMLAIAKANRGAEAEFAALHWIAKLPYNHYRAAIHYPQQRLEAVELLMTHYAHRPQLSDCVANLLHRQDPYGDPIGKRMERADRLIEQNQSRIARGQACYRIGMQLTESQYPVLPPQQNANVLAERYLQRVVDEFADLPLYSGKTIGEAAEQELFELRNLQPGSAAPDFIGNDPTGKQLQLSDFQGKYVLLNFWGSWCGPCIHKLPELEKLAADFPDRLVILGVMSDTVENGAAAIDQHQVKFPNVIDGPHGEGKIVRQWNVNRWPTSYLIDPEGKIALRPAELETIRRELQRLTAAEDLPGEASAE</sequence>
<name>A0A2S8FSH9_9BACT</name>
<gene>
    <name evidence="3" type="ORF">C5Y98_14415</name>
</gene>
<dbReference type="EMBL" id="PUIB01000016">
    <property type="protein sequence ID" value="PQO35142.1"/>
    <property type="molecule type" value="Genomic_DNA"/>
</dbReference>
<dbReference type="OrthoDB" id="219918at2"/>
<dbReference type="GO" id="GO:0016209">
    <property type="term" value="F:antioxidant activity"/>
    <property type="evidence" value="ECO:0007669"/>
    <property type="project" value="InterPro"/>
</dbReference>
<feature type="transmembrane region" description="Helical" evidence="1">
    <location>
        <begin position="129"/>
        <end position="153"/>
    </location>
</feature>
<dbReference type="Proteomes" id="UP000239388">
    <property type="component" value="Unassembled WGS sequence"/>
</dbReference>
<evidence type="ECO:0000313" key="3">
    <source>
        <dbReference type="EMBL" id="PQO35142.1"/>
    </source>
</evidence>
<dbReference type="PANTHER" id="PTHR34978">
    <property type="entry name" value="POSSIBLE SENSOR-TRANSDUCER PROTEIN BLAR"/>
    <property type="match status" value="1"/>
</dbReference>
<comment type="caution">
    <text evidence="3">The sequence shown here is derived from an EMBL/GenBank/DDBJ whole genome shotgun (WGS) entry which is preliminary data.</text>
</comment>
<dbReference type="Gene3D" id="3.30.2010.10">
    <property type="entry name" value="Metalloproteases ('zincins'), catalytic domain"/>
    <property type="match status" value="1"/>
</dbReference>
<dbReference type="CDD" id="cd07341">
    <property type="entry name" value="M56_BlaR1_MecR1_like"/>
    <property type="match status" value="1"/>
</dbReference>
<dbReference type="SUPFAM" id="SSF49464">
    <property type="entry name" value="Carboxypeptidase regulatory domain-like"/>
    <property type="match status" value="1"/>
</dbReference>
<feature type="domain" description="Thioredoxin" evidence="2">
    <location>
        <begin position="1224"/>
        <end position="1363"/>
    </location>
</feature>
<feature type="transmembrane region" description="Helical" evidence="1">
    <location>
        <begin position="12"/>
        <end position="37"/>
    </location>
</feature>
<dbReference type="GO" id="GO:0030246">
    <property type="term" value="F:carbohydrate binding"/>
    <property type="evidence" value="ECO:0007669"/>
    <property type="project" value="InterPro"/>
</dbReference>
<dbReference type="Gene3D" id="3.40.30.10">
    <property type="entry name" value="Glutaredoxin"/>
    <property type="match status" value="1"/>
</dbReference>
<dbReference type="InterPro" id="IPR000866">
    <property type="entry name" value="AhpC/TSA"/>
</dbReference>
<protein>
    <recommendedName>
        <fullName evidence="2">Thioredoxin domain-containing protein</fullName>
    </recommendedName>
</protein>
<dbReference type="PROSITE" id="PS51352">
    <property type="entry name" value="THIOREDOXIN_2"/>
    <property type="match status" value="1"/>
</dbReference>
<evidence type="ECO:0000256" key="1">
    <source>
        <dbReference type="SAM" id="Phobius"/>
    </source>
</evidence>
<keyword evidence="1" id="KW-0812">Transmembrane</keyword>
<organism evidence="3 4">
    <name type="scientific">Blastopirellula marina</name>
    <dbReference type="NCBI Taxonomy" id="124"/>
    <lineage>
        <taxon>Bacteria</taxon>
        <taxon>Pseudomonadati</taxon>
        <taxon>Planctomycetota</taxon>
        <taxon>Planctomycetia</taxon>
        <taxon>Pirellulales</taxon>
        <taxon>Pirellulaceae</taxon>
        <taxon>Blastopirellula</taxon>
    </lineage>
</organism>
<proteinExistence type="predicted"/>
<dbReference type="InterPro" id="IPR013784">
    <property type="entry name" value="Carb-bd-like_fold"/>
</dbReference>
<dbReference type="SUPFAM" id="SSF49452">
    <property type="entry name" value="Starch-binding domain-like"/>
    <property type="match status" value="1"/>
</dbReference>
<dbReference type="GO" id="GO:0005506">
    <property type="term" value="F:iron ion binding"/>
    <property type="evidence" value="ECO:0007669"/>
    <property type="project" value="InterPro"/>
</dbReference>